<evidence type="ECO:0000256" key="4">
    <source>
        <dbReference type="ARBA" id="ARBA00022490"/>
    </source>
</evidence>
<evidence type="ECO:0000256" key="10">
    <source>
        <dbReference type="SAM" id="MobiDB-lite"/>
    </source>
</evidence>
<dbReference type="GO" id="GO:0003743">
    <property type="term" value="F:translation initiation factor activity"/>
    <property type="evidence" value="ECO:0007669"/>
    <property type="project" value="UniProtKB-KW"/>
</dbReference>
<comment type="similarity">
    <text evidence="2">Belongs to the eIF-2-alpha family.</text>
</comment>
<evidence type="ECO:0000256" key="7">
    <source>
        <dbReference type="ARBA" id="ARBA00022884"/>
    </source>
</evidence>
<proteinExistence type="inferred from homology"/>
<dbReference type="SUPFAM" id="SSF116742">
    <property type="entry name" value="eIF2alpha middle domain-like"/>
    <property type="match status" value="1"/>
</dbReference>
<dbReference type="CDD" id="cd04452">
    <property type="entry name" value="S1_IF2_alpha"/>
    <property type="match status" value="1"/>
</dbReference>
<dbReference type="GO" id="GO:0005829">
    <property type="term" value="C:cytosol"/>
    <property type="evidence" value="ECO:0007669"/>
    <property type="project" value="UniProtKB-SubCell"/>
</dbReference>
<evidence type="ECO:0000256" key="9">
    <source>
        <dbReference type="ARBA" id="ARBA00033370"/>
    </source>
</evidence>
<dbReference type="SUPFAM" id="SSF50249">
    <property type="entry name" value="Nucleic acid-binding proteins"/>
    <property type="match status" value="1"/>
</dbReference>
<dbReference type="InterPro" id="IPR024054">
    <property type="entry name" value="TIF2_asu_middle_sf"/>
</dbReference>
<protein>
    <recommendedName>
        <fullName evidence="3">Eukaryotic translation initiation factor 2 subunit 1</fullName>
    </recommendedName>
    <alternativeName>
        <fullName evidence="9">Eukaryotic translation initiation factor 2 subunit alpha</fullName>
    </alternativeName>
</protein>
<evidence type="ECO:0000259" key="11">
    <source>
        <dbReference type="PROSITE" id="PS50126"/>
    </source>
</evidence>
<evidence type="ECO:0000256" key="8">
    <source>
        <dbReference type="ARBA" id="ARBA00022917"/>
    </source>
</evidence>
<dbReference type="Pfam" id="PF07541">
    <property type="entry name" value="EIF_2_alpha"/>
    <property type="match status" value="1"/>
</dbReference>
<dbReference type="SUPFAM" id="SSF110993">
    <property type="entry name" value="eIF-2-alpha, C-terminal domain"/>
    <property type="match status" value="1"/>
</dbReference>
<dbReference type="PANTHER" id="PTHR10602:SF0">
    <property type="entry name" value="EUKARYOTIC TRANSLATION INITIATION FACTOR 2 SUBUNIT 1"/>
    <property type="match status" value="1"/>
</dbReference>
<dbReference type="Pfam" id="PF00575">
    <property type="entry name" value="S1"/>
    <property type="match status" value="1"/>
</dbReference>
<dbReference type="FunFam" id="2.40.50.140:FF:000795">
    <property type="entry name" value="Eukaryotic translation initiation factor 2 subunit 1"/>
    <property type="match status" value="1"/>
</dbReference>
<dbReference type="PROSITE" id="PS50126">
    <property type="entry name" value="S1"/>
    <property type="match status" value="1"/>
</dbReference>
<feature type="domain" description="S1 motif" evidence="11">
    <location>
        <begin position="16"/>
        <end position="87"/>
    </location>
</feature>
<feature type="compositionally biased region" description="Acidic residues" evidence="10">
    <location>
        <begin position="361"/>
        <end position="372"/>
    </location>
</feature>
<dbReference type="EMBL" id="OE841969">
    <property type="protein sequence ID" value="CAD7598096.1"/>
    <property type="molecule type" value="Genomic_DNA"/>
</dbReference>
<feature type="region of interest" description="Disordered" evidence="10">
    <location>
        <begin position="333"/>
        <end position="372"/>
    </location>
</feature>
<evidence type="ECO:0000256" key="6">
    <source>
        <dbReference type="ARBA" id="ARBA00022553"/>
    </source>
</evidence>
<dbReference type="GO" id="GO:0033290">
    <property type="term" value="C:eukaryotic 48S preinitiation complex"/>
    <property type="evidence" value="ECO:0007669"/>
    <property type="project" value="TreeGrafter"/>
</dbReference>
<dbReference type="GO" id="GO:0005850">
    <property type="term" value="C:eukaryotic translation initiation factor 2 complex"/>
    <property type="evidence" value="ECO:0007669"/>
    <property type="project" value="TreeGrafter"/>
</dbReference>
<dbReference type="GO" id="GO:0003723">
    <property type="term" value="F:RNA binding"/>
    <property type="evidence" value="ECO:0007669"/>
    <property type="project" value="UniProtKB-KW"/>
</dbReference>
<dbReference type="Gene3D" id="1.10.150.190">
    <property type="entry name" value="Translation initiation factor 2, subunit 1, domain 2"/>
    <property type="match status" value="1"/>
</dbReference>
<feature type="compositionally biased region" description="Acidic residues" evidence="10">
    <location>
        <begin position="344"/>
        <end position="354"/>
    </location>
</feature>
<evidence type="ECO:0000256" key="3">
    <source>
        <dbReference type="ARBA" id="ARBA00020950"/>
    </source>
</evidence>
<dbReference type="InterPro" id="IPR012340">
    <property type="entry name" value="NA-bd_OB-fold"/>
</dbReference>
<dbReference type="FunFam" id="3.30.70.1130:FF:000001">
    <property type="entry name" value="Eukaryotic translation initiation factor 2 subunit 1"/>
    <property type="match status" value="1"/>
</dbReference>
<organism evidence="12">
    <name type="scientific">Timema genevievae</name>
    <name type="common">Walking stick</name>
    <dbReference type="NCBI Taxonomy" id="629358"/>
    <lineage>
        <taxon>Eukaryota</taxon>
        <taxon>Metazoa</taxon>
        <taxon>Ecdysozoa</taxon>
        <taxon>Arthropoda</taxon>
        <taxon>Hexapoda</taxon>
        <taxon>Insecta</taxon>
        <taxon>Pterygota</taxon>
        <taxon>Neoptera</taxon>
        <taxon>Polyneoptera</taxon>
        <taxon>Phasmatodea</taxon>
        <taxon>Timematodea</taxon>
        <taxon>Timematoidea</taxon>
        <taxon>Timematidae</taxon>
        <taxon>Timema</taxon>
    </lineage>
</organism>
<gene>
    <name evidence="12" type="ORF">TGEB3V08_LOCUS6954</name>
</gene>
<dbReference type="InterPro" id="IPR044126">
    <property type="entry name" value="S1_IF2_alpha"/>
</dbReference>
<name>A0A7R9K1V0_TIMGE</name>
<dbReference type="InterPro" id="IPR003029">
    <property type="entry name" value="S1_domain"/>
</dbReference>
<reference evidence="12" key="1">
    <citation type="submission" date="2020-11" db="EMBL/GenBank/DDBJ databases">
        <authorList>
            <person name="Tran Van P."/>
        </authorList>
    </citation>
    <scope>NUCLEOTIDE SEQUENCE</scope>
</reference>
<keyword evidence="4" id="KW-0963">Cytoplasm</keyword>
<comment type="subcellular location">
    <subcellularLocation>
        <location evidence="1">Cytoplasm</location>
        <location evidence="1">Cytosol</location>
    </subcellularLocation>
</comment>
<evidence type="ECO:0000313" key="12">
    <source>
        <dbReference type="EMBL" id="CAD7598096.1"/>
    </source>
</evidence>
<dbReference type="Gene3D" id="3.30.70.1130">
    <property type="entry name" value="EIF_2_alpha"/>
    <property type="match status" value="1"/>
</dbReference>
<dbReference type="AlphaFoldDB" id="A0A7R9K1V0"/>
<keyword evidence="5" id="KW-0396">Initiation factor</keyword>
<accession>A0A7R9K1V0</accession>
<dbReference type="FunFam" id="1.10.150.190:FF:000001">
    <property type="entry name" value="Eukaryotic translation initiation factor 2 subunit 1"/>
    <property type="match status" value="1"/>
</dbReference>
<evidence type="ECO:0000256" key="1">
    <source>
        <dbReference type="ARBA" id="ARBA00004514"/>
    </source>
</evidence>
<keyword evidence="6" id="KW-0597">Phosphoprotein</keyword>
<evidence type="ECO:0000256" key="2">
    <source>
        <dbReference type="ARBA" id="ARBA00007223"/>
    </source>
</evidence>
<dbReference type="GO" id="GO:0043022">
    <property type="term" value="F:ribosome binding"/>
    <property type="evidence" value="ECO:0007669"/>
    <property type="project" value="TreeGrafter"/>
</dbReference>
<evidence type="ECO:0000256" key="5">
    <source>
        <dbReference type="ARBA" id="ARBA00022540"/>
    </source>
</evidence>
<dbReference type="InterPro" id="IPR011488">
    <property type="entry name" value="TIF_2_asu"/>
</dbReference>
<dbReference type="PANTHER" id="PTHR10602">
    <property type="entry name" value="EUKARYOTIC TRANSLATION INITIATION FACTOR 2 SUBUNIT 1"/>
    <property type="match status" value="1"/>
</dbReference>
<keyword evidence="8" id="KW-0648">Protein biosynthesis</keyword>
<dbReference type="InterPro" id="IPR024055">
    <property type="entry name" value="TIF2_asu_C"/>
</dbReference>
<keyword evidence="7" id="KW-0694">RNA-binding</keyword>
<sequence length="372" mass="41848">MPLSCRFYKEKYPEVEDVVMVNVRSIAEMGAYVHLLEYNNIEGMILLSELSRRRIRSINKLIRVGKTEPVVVIRVDKEKGYIDLSKRRVSAEDVEKCTERFAKAKAVNSILRHVAELLHYENDEQLEDLYQRTAWKFEEKYKKKASAYDFFKQAVLSCCRRNNIKQINCWLPASVAWLANALVVLSSTAEDGEIEVRISVGDPSILAECGLDEETKEVLLNNIKRKLTSQAVKIRADIEVACYGYEGIDAVKEALRAGLACSTEDLPIKINLIAPPLYVMTTSTPEKQDGLKALNNAINKIDETIVLMGGVFAIKMAPKVVTATDEAELARQMERAEAENAEVAGDDDEEEEIEGQVYSGGEDEEAEEEEDK</sequence>
<dbReference type="SMART" id="SM00316">
    <property type="entry name" value="S1"/>
    <property type="match status" value="1"/>
</dbReference>
<dbReference type="Gene3D" id="2.40.50.140">
    <property type="entry name" value="Nucleic acid-binding proteins"/>
    <property type="match status" value="1"/>
</dbReference>